<feature type="transmembrane region" description="Helical" evidence="1">
    <location>
        <begin position="343"/>
        <end position="363"/>
    </location>
</feature>
<comment type="caution">
    <text evidence="2">The sequence shown here is derived from an EMBL/GenBank/DDBJ whole genome shotgun (WGS) entry which is preliminary data.</text>
</comment>
<feature type="transmembrane region" description="Helical" evidence="1">
    <location>
        <begin position="12"/>
        <end position="33"/>
    </location>
</feature>
<dbReference type="Proteomes" id="UP000410049">
    <property type="component" value="Unassembled WGS sequence"/>
</dbReference>
<name>A0A5M9ZHK5_9BIFI</name>
<feature type="transmembrane region" description="Helical" evidence="1">
    <location>
        <begin position="100"/>
        <end position="120"/>
    </location>
</feature>
<gene>
    <name evidence="2" type="ORF">EMO91_10435</name>
</gene>
<protein>
    <submittedName>
        <fullName evidence="2">Uncharacterized protein</fullName>
    </submittedName>
</protein>
<dbReference type="AlphaFoldDB" id="A0A5M9ZHK5"/>
<organism evidence="2 3">
    <name type="scientific">Bifidobacterium myosotis</name>
    <dbReference type="NCBI Taxonomy" id="1630166"/>
    <lineage>
        <taxon>Bacteria</taxon>
        <taxon>Bacillati</taxon>
        <taxon>Actinomycetota</taxon>
        <taxon>Actinomycetes</taxon>
        <taxon>Bifidobacteriales</taxon>
        <taxon>Bifidobacteriaceae</taxon>
        <taxon>Bifidobacterium</taxon>
    </lineage>
</organism>
<sequence>MVDRRVPPGIGFVPAWIMYLCCAVAPGLVLGLYRGGDAVFALETAFILSYVMCWQLSFEWELMSGSCYRPRWAGRFHFPSLAALELAALPLIPIRPSAQAAAVALWAAWCAIADFAIPWLREEIGFAWDRRMTGGGIRPCRALRSDSMTVIVDPGAWARSYSDPAGAALRRFRRGGWEGDGDVLRRGGIRMHVSPLGFVVLEGGMPDDRDLDWLKRRWGGHVDSPCPLVSTVPEGCDWTGAIAGIMLENARTVMTYWLGRAPVGGQAMRCDRLTVRCGAIMRLYPPADPARCDALMAEVAGLSDLLRRRADVEYGGSVLYPMLRTLSVCAVPFSTFLLGRGDIAWGVACALLAVALNAVAAVGERLG</sequence>
<evidence type="ECO:0000313" key="2">
    <source>
        <dbReference type="EMBL" id="KAA8826939.1"/>
    </source>
</evidence>
<keyword evidence="1" id="KW-0812">Transmembrane</keyword>
<reference evidence="2 3" key="1">
    <citation type="journal article" date="2019" name="Syst. Appl. Microbiol.">
        <title>Characterization of Bifidobacterium species in feaces of the Egyptian fruit bat: Description of B. vespertilionis sp. nov. and B. rousetti sp. nov.</title>
        <authorList>
            <person name="Modesto M."/>
            <person name="Satti M."/>
            <person name="Watanabe K."/>
            <person name="Puglisi E."/>
            <person name="Morelli L."/>
            <person name="Huang C.-H."/>
            <person name="Liou J.-S."/>
            <person name="Miyashita M."/>
            <person name="Tamura T."/>
            <person name="Saito S."/>
            <person name="Mori K."/>
            <person name="Huang L."/>
            <person name="Sciavilla P."/>
            <person name="Sandri C."/>
            <person name="Spiezio C."/>
            <person name="Vitali F."/>
            <person name="Cavalieri D."/>
            <person name="Perpetuini G."/>
            <person name="Tofalo R."/>
            <person name="Bonetti A."/>
            <person name="Arita M."/>
            <person name="Mattarelli P."/>
        </authorList>
    </citation>
    <scope>NUCLEOTIDE SEQUENCE [LARGE SCALE GENOMIC DNA]</scope>
    <source>
        <strain evidence="2 3">RST17</strain>
    </source>
</reference>
<dbReference type="EMBL" id="RZUH01000009">
    <property type="protein sequence ID" value="KAA8826939.1"/>
    <property type="molecule type" value="Genomic_DNA"/>
</dbReference>
<dbReference type="RefSeq" id="WP_150379895.1">
    <property type="nucleotide sequence ID" value="NZ_RZUH01000009.1"/>
</dbReference>
<keyword evidence="1" id="KW-0472">Membrane</keyword>
<proteinExistence type="predicted"/>
<feature type="transmembrane region" description="Helical" evidence="1">
    <location>
        <begin position="317"/>
        <end position="337"/>
    </location>
</feature>
<accession>A0A5M9ZHK5</accession>
<feature type="transmembrane region" description="Helical" evidence="1">
    <location>
        <begin position="39"/>
        <end position="56"/>
    </location>
</feature>
<keyword evidence="1" id="KW-1133">Transmembrane helix</keyword>
<evidence type="ECO:0000256" key="1">
    <source>
        <dbReference type="SAM" id="Phobius"/>
    </source>
</evidence>
<evidence type="ECO:0000313" key="3">
    <source>
        <dbReference type="Proteomes" id="UP000410049"/>
    </source>
</evidence>